<organism evidence="1 2">
    <name type="scientific">Thermoflexus hugenholtzii JAD2</name>
    <dbReference type="NCBI Taxonomy" id="877466"/>
    <lineage>
        <taxon>Bacteria</taxon>
        <taxon>Bacillati</taxon>
        <taxon>Chloroflexota</taxon>
        <taxon>Thermoflexia</taxon>
        <taxon>Thermoflexales</taxon>
        <taxon>Thermoflexaceae</taxon>
        <taxon>Thermoflexus</taxon>
    </lineage>
</organism>
<reference evidence="2" key="1">
    <citation type="submission" date="2017-06" db="EMBL/GenBank/DDBJ databases">
        <authorList>
            <person name="Varghese N."/>
            <person name="Submissions S."/>
        </authorList>
    </citation>
    <scope>NUCLEOTIDE SEQUENCE [LARGE SCALE GENOMIC DNA]</scope>
    <source>
        <strain evidence="2">JAD2</strain>
    </source>
</reference>
<dbReference type="Proteomes" id="UP000197025">
    <property type="component" value="Unassembled WGS sequence"/>
</dbReference>
<dbReference type="InParanoid" id="A0A212RCI3"/>
<proteinExistence type="predicted"/>
<evidence type="ECO:0000313" key="2">
    <source>
        <dbReference type="Proteomes" id="UP000197025"/>
    </source>
</evidence>
<accession>A0A212RCI3</accession>
<protein>
    <submittedName>
        <fullName evidence="1">Uncharacterized protein</fullName>
    </submittedName>
</protein>
<sequence>MSESEEERTLEPGLAAWLERALEDESWRSGLTDAEAERLLGWAMARVGSAPERTGERVRLAMRRIGRAARAPAAEAGELLSPWGLAPPPEWEAWTPGQRLEWTLEALRDWFPDPPSEEPEG</sequence>
<dbReference type="EMBL" id="FYEK01000044">
    <property type="protein sequence ID" value="SNB69781.1"/>
    <property type="molecule type" value="Genomic_DNA"/>
</dbReference>
<evidence type="ECO:0000313" key="1">
    <source>
        <dbReference type="EMBL" id="SNB69781.1"/>
    </source>
</evidence>
<dbReference type="AlphaFoldDB" id="A0A212RCI3"/>
<keyword evidence="2" id="KW-1185">Reference proteome</keyword>
<name>A0A212RCI3_9CHLR</name>
<gene>
    <name evidence="1" type="ORF">SAMN02746019_00010910</name>
</gene>
<dbReference type="RefSeq" id="WP_088571764.1">
    <property type="nucleotide sequence ID" value="NZ_FYEK01000044.1"/>
</dbReference>